<feature type="compositionally biased region" description="Basic and acidic residues" evidence="1">
    <location>
        <begin position="629"/>
        <end position="639"/>
    </location>
</feature>
<feature type="region of interest" description="Disordered" evidence="1">
    <location>
        <begin position="1"/>
        <end position="47"/>
    </location>
</feature>
<dbReference type="PANTHER" id="PTHR43721">
    <property type="entry name" value="ELONGATION FACTOR TU-RELATED"/>
    <property type="match status" value="1"/>
</dbReference>
<dbReference type="Gene3D" id="3.40.50.300">
    <property type="entry name" value="P-loop containing nucleotide triphosphate hydrolases"/>
    <property type="match status" value="1"/>
</dbReference>
<gene>
    <name evidence="3" type="ORF">SCAR479_09634</name>
</gene>
<accession>A0ABR2XIQ6</accession>
<dbReference type="PANTHER" id="PTHR43721:SF30">
    <property type="entry name" value="TR-TYPE G DOMAIN-CONTAINING PROTEIN"/>
    <property type="match status" value="1"/>
</dbReference>
<feature type="region of interest" description="Disordered" evidence="1">
    <location>
        <begin position="627"/>
        <end position="646"/>
    </location>
</feature>
<feature type="compositionally biased region" description="Polar residues" evidence="1">
    <location>
        <begin position="81"/>
        <end position="92"/>
    </location>
</feature>
<feature type="compositionally biased region" description="Polar residues" evidence="1">
    <location>
        <begin position="32"/>
        <end position="47"/>
    </location>
</feature>
<name>A0ABR2XIQ6_9PEZI</name>
<reference evidence="3 4" key="1">
    <citation type="submission" date="2024-02" db="EMBL/GenBank/DDBJ databases">
        <title>First draft genome assembly of two strains of Seiridium cardinale.</title>
        <authorList>
            <person name="Emiliani G."/>
            <person name="Scali E."/>
        </authorList>
    </citation>
    <scope>NUCLEOTIDE SEQUENCE [LARGE SCALE GENOMIC DNA]</scope>
    <source>
        <strain evidence="3 4">BM-138-000479</strain>
    </source>
</reference>
<dbReference type="Proteomes" id="UP001465668">
    <property type="component" value="Unassembled WGS sequence"/>
</dbReference>
<feature type="compositionally biased region" description="Polar residues" evidence="1">
    <location>
        <begin position="100"/>
        <end position="114"/>
    </location>
</feature>
<dbReference type="InterPro" id="IPR050055">
    <property type="entry name" value="EF-Tu_GTPase"/>
</dbReference>
<proteinExistence type="predicted"/>
<feature type="domain" description="Tr-type G" evidence="2">
    <location>
        <begin position="297"/>
        <end position="556"/>
    </location>
</feature>
<evidence type="ECO:0000313" key="3">
    <source>
        <dbReference type="EMBL" id="KAK9773688.1"/>
    </source>
</evidence>
<dbReference type="SUPFAM" id="SSF52540">
    <property type="entry name" value="P-loop containing nucleoside triphosphate hydrolases"/>
    <property type="match status" value="1"/>
</dbReference>
<protein>
    <recommendedName>
        <fullName evidence="2">Tr-type G domain-containing protein</fullName>
    </recommendedName>
</protein>
<evidence type="ECO:0000313" key="4">
    <source>
        <dbReference type="Proteomes" id="UP001465668"/>
    </source>
</evidence>
<organism evidence="3 4">
    <name type="scientific">Seiridium cardinale</name>
    <dbReference type="NCBI Taxonomy" id="138064"/>
    <lineage>
        <taxon>Eukaryota</taxon>
        <taxon>Fungi</taxon>
        <taxon>Dikarya</taxon>
        <taxon>Ascomycota</taxon>
        <taxon>Pezizomycotina</taxon>
        <taxon>Sordariomycetes</taxon>
        <taxon>Xylariomycetidae</taxon>
        <taxon>Amphisphaeriales</taxon>
        <taxon>Sporocadaceae</taxon>
        <taxon>Seiridium</taxon>
    </lineage>
</organism>
<dbReference type="EMBL" id="JARVKM010000048">
    <property type="protein sequence ID" value="KAK9773688.1"/>
    <property type="molecule type" value="Genomic_DNA"/>
</dbReference>
<evidence type="ECO:0000256" key="1">
    <source>
        <dbReference type="SAM" id="MobiDB-lite"/>
    </source>
</evidence>
<sequence length="875" mass="95170">MASVMTFDPNPPRVSSPWLAAEDSDKKHGPERSTSASNDGESEQNPDLNVERLDAEPQDGPIEYKLHLLLRPRRRYNAMTTTSRVVGSQQSRPRPVVSAKSGSNTPTSSAQTRQNRLAQLTTQLLWRLQQSAPYHAKARGELVIPRLPDDGDNQDLTLLEEPQRLLPGLEESNGALYEIGVSDDGTFVGLTKDEMDESMSTLKIMAASLGCRVEVQRMKMVGRCEWTEFPSTANTANTAIITTIPIQHHRAADLWVAEALIMPILEPQKPPNGDSEGSSGRHELSDTVNVSRTEQLRISLTGPTTSGKTTLLGTLANGTLDNGRGSSRINLLKHRHEVVSGQTSSVAQELIGYKDSKIYNYAGTNIDSWTDIHDHAEDGRLVFFSDSAGHLRYRRTILRGLVGWAPHWTFLCITANGSDNHGRGPHSLSGTTDDLGDMSGGLDLAIAHLDLCLQLEIPLVILITKYDLATKDRLKNTLNMILTKIKAKGRVPKLIAPTRPDDPELLEVPENSQQKINQDIINGIEDAGNLLSIIPLVLTSAVTGLGIGMVHALLNSLPMPPAPTARDFAPQVLNPEQPSALFHIDDKYELSNHTSDRSAIVVAGYLRFGTLRIGHKVLLGPFPADDDEARSSVPRDHPSPGDGLSISHPSFSELARFASKNAVSASNVKGEWRNATIVNIRNLRLPVRTMEAGQAGTVQIVFDEPVDEPSDTDSLFERAKPAGGAIRKGQVLAIPSQHMTDTGLSLQAASGLRAVFQDEGVTSLSAGSLVNIYVATVRAAARILKVIRYLPETGSQKMASEENDDVFSMADSIELDKSQSEGDYGFSDNKFAVTLELLTNREWIELGSRVVLMEGGKQGRSGLEGYVGKVIEVAE</sequence>
<feature type="region of interest" description="Disordered" evidence="1">
    <location>
        <begin position="266"/>
        <end position="290"/>
    </location>
</feature>
<dbReference type="InterPro" id="IPR000795">
    <property type="entry name" value="T_Tr_GTP-bd_dom"/>
</dbReference>
<evidence type="ECO:0000259" key="2">
    <source>
        <dbReference type="Pfam" id="PF00009"/>
    </source>
</evidence>
<keyword evidence="4" id="KW-1185">Reference proteome</keyword>
<dbReference type="InterPro" id="IPR027417">
    <property type="entry name" value="P-loop_NTPase"/>
</dbReference>
<feature type="region of interest" description="Disordered" evidence="1">
    <location>
        <begin position="81"/>
        <end position="114"/>
    </location>
</feature>
<dbReference type="Pfam" id="PF00009">
    <property type="entry name" value="GTP_EFTU"/>
    <property type="match status" value="1"/>
</dbReference>
<comment type="caution">
    <text evidence="3">The sequence shown here is derived from an EMBL/GenBank/DDBJ whole genome shotgun (WGS) entry which is preliminary data.</text>
</comment>